<dbReference type="GO" id="GO:0005681">
    <property type="term" value="C:spliceosomal complex"/>
    <property type="evidence" value="ECO:0007669"/>
    <property type="project" value="TreeGrafter"/>
</dbReference>
<evidence type="ECO:0000313" key="8">
    <source>
        <dbReference type="EMBL" id="KAA3672276.1"/>
    </source>
</evidence>
<keyword evidence="4" id="KW-0175">Coiled coil</keyword>
<feature type="region of interest" description="Disordered" evidence="6">
    <location>
        <begin position="1"/>
        <end position="63"/>
    </location>
</feature>
<evidence type="ECO:0000256" key="1">
    <source>
        <dbReference type="ARBA" id="ARBA00004123"/>
    </source>
</evidence>
<protein>
    <recommendedName>
        <fullName evidence="7">Beta-catenin-like protein 1 N-terminal domain-containing protein</fullName>
    </recommendedName>
</protein>
<dbReference type="PANTHER" id="PTHR14978:SF0">
    <property type="entry name" value="BETA-CATENIN-LIKE PROTEIN 1"/>
    <property type="match status" value="1"/>
</dbReference>
<proteinExistence type="predicted"/>
<evidence type="ECO:0000256" key="2">
    <source>
        <dbReference type="ARBA" id="ARBA00022553"/>
    </source>
</evidence>
<feature type="domain" description="Beta-catenin-like protein 1 N-terminal" evidence="7">
    <location>
        <begin position="58"/>
        <end position="154"/>
    </location>
</feature>
<evidence type="ECO:0000256" key="4">
    <source>
        <dbReference type="ARBA" id="ARBA00023054"/>
    </source>
</evidence>
<evidence type="ECO:0000256" key="6">
    <source>
        <dbReference type="SAM" id="MobiDB-lite"/>
    </source>
</evidence>
<keyword evidence="2" id="KW-0597">Phosphoprotein</keyword>
<reference evidence="8 9" key="1">
    <citation type="journal article" date="2019" name="Gigascience">
        <title>Whole-genome sequence of the oriental lung fluke Paragonimus westermani.</title>
        <authorList>
            <person name="Oey H."/>
            <person name="Zakrzewski M."/>
            <person name="Narain K."/>
            <person name="Devi K.R."/>
            <person name="Agatsuma T."/>
            <person name="Nawaratna S."/>
            <person name="Gobert G.N."/>
            <person name="Jones M.K."/>
            <person name="Ragan M.A."/>
            <person name="McManus D.P."/>
            <person name="Krause L."/>
        </authorList>
    </citation>
    <scope>NUCLEOTIDE SEQUENCE [LARGE SCALE GENOMIC DNA]</scope>
    <source>
        <strain evidence="8 9">IND2009</strain>
    </source>
</reference>
<dbReference type="SMART" id="SM01156">
    <property type="entry name" value="DUF1716"/>
    <property type="match status" value="1"/>
</dbReference>
<name>A0A5J4N9M3_9TREM</name>
<organism evidence="8 9">
    <name type="scientific">Paragonimus westermani</name>
    <dbReference type="NCBI Taxonomy" id="34504"/>
    <lineage>
        <taxon>Eukaryota</taxon>
        <taxon>Metazoa</taxon>
        <taxon>Spiralia</taxon>
        <taxon>Lophotrochozoa</taxon>
        <taxon>Platyhelminthes</taxon>
        <taxon>Trematoda</taxon>
        <taxon>Digenea</taxon>
        <taxon>Plagiorchiida</taxon>
        <taxon>Troglotremata</taxon>
        <taxon>Troglotrematidae</taxon>
        <taxon>Paragonimus</taxon>
    </lineage>
</organism>
<dbReference type="Proteomes" id="UP000324629">
    <property type="component" value="Unassembled WGS sequence"/>
</dbReference>
<dbReference type="PANTHER" id="PTHR14978">
    <property type="entry name" value="BETA-CATENIN-LIKE PROTEIN 1 NUCLEAR ASSOCIATED PROTEIN"/>
    <property type="match status" value="1"/>
</dbReference>
<comment type="subcellular location">
    <subcellularLocation>
        <location evidence="1">Nucleus</location>
    </subcellularLocation>
</comment>
<evidence type="ECO:0000256" key="5">
    <source>
        <dbReference type="ARBA" id="ARBA00023242"/>
    </source>
</evidence>
<sequence>MDVREVLSFSSPSPHIRRSLKPPPPPSLLESTSDEHGAKRPKLNADTSSSHWDTVSTSGDSEVRTLNLTEYEIDDEPGLPTTVGASEVDDSTIRRLTLLLEKRSLANQEARTKFPDQPKRFMQSEVDLQETLEEMQVRLSILICLNMSDTFIRIH</sequence>
<gene>
    <name evidence="8" type="ORF">DEA37_0010972</name>
</gene>
<dbReference type="InterPro" id="IPR011989">
    <property type="entry name" value="ARM-like"/>
</dbReference>
<keyword evidence="9" id="KW-1185">Reference proteome</keyword>
<accession>A0A5J4N9M3</accession>
<dbReference type="Gene3D" id="1.25.10.10">
    <property type="entry name" value="Leucine-rich Repeat Variant"/>
    <property type="match status" value="1"/>
</dbReference>
<evidence type="ECO:0000256" key="3">
    <source>
        <dbReference type="ARBA" id="ARBA00022737"/>
    </source>
</evidence>
<evidence type="ECO:0000313" key="9">
    <source>
        <dbReference type="Proteomes" id="UP000324629"/>
    </source>
</evidence>
<dbReference type="Pfam" id="PF08216">
    <property type="entry name" value="CTNNBL"/>
    <property type="match status" value="1"/>
</dbReference>
<evidence type="ECO:0000259" key="7">
    <source>
        <dbReference type="SMART" id="SM01156"/>
    </source>
</evidence>
<feature type="compositionally biased region" description="Polar residues" evidence="6">
    <location>
        <begin position="45"/>
        <end position="63"/>
    </location>
</feature>
<dbReference type="InterPro" id="IPR013180">
    <property type="entry name" value="CTNNBL1_N"/>
</dbReference>
<keyword evidence="3" id="KW-0677">Repeat</keyword>
<dbReference type="AlphaFoldDB" id="A0A5J4N9M3"/>
<dbReference type="EMBL" id="QNGE01005102">
    <property type="protein sequence ID" value="KAA3672276.1"/>
    <property type="molecule type" value="Genomic_DNA"/>
</dbReference>
<comment type="caution">
    <text evidence="8">The sequence shown here is derived from an EMBL/GenBank/DDBJ whole genome shotgun (WGS) entry which is preliminary data.</text>
</comment>
<keyword evidence="5" id="KW-0539">Nucleus</keyword>
<dbReference type="InterPro" id="IPR039678">
    <property type="entry name" value="CTNNBL1"/>
</dbReference>